<organism evidence="1 2">
    <name type="scientific">Dryococelus australis</name>
    <dbReference type="NCBI Taxonomy" id="614101"/>
    <lineage>
        <taxon>Eukaryota</taxon>
        <taxon>Metazoa</taxon>
        <taxon>Ecdysozoa</taxon>
        <taxon>Arthropoda</taxon>
        <taxon>Hexapoda</taxon>
        <taxon>Insecta</taxon>
        <taxon>Pterygota</taxon>
        <taxon>Neoptera</taxon>
        <taxon>Polyneoptera</taxon>
        <taxon>Phasmatodea</taxon>
        <taxon>Verophasmatodea</taxon>
        <taxon>Anareolatae</taxon>
        <taxon>Phasmatidae</taxon>
        <taxon>Eurycanthinae</taxon>
        <taxon>Dryococelus</taxon>
    </lineage>
</organism>
<accession>A0ABQ9I8Z6</accession>
<gene>
    <name evidence="1" type="ORF">PR048_005711</name>
</gene>
<dbReference type="Proteomes" id="UP001159363">
    <property type="component" value="Chromosome 2"/>
</dbReference>
<feature type="non-terminal residue" evidence="1">
    <location>
        <position position="145"/>
    </location>
</feature>
<evidence type="ECO:0000313" key="2">
    <source>
        <dbReference type="Proteomes" id="UP001159363"/>
    </source>
</evidence>
<sequence length="145" mass="17199">MLGNDSVRNFNVSFRISVLIHELTVMCRKLRWHNIEKAKTNTTYIQDMNNFDEPFKSLHVEIELHKKKAEWFYREKRTERKHRTRIAIEFGRNLPIPNIATNMYYKRQLSIYLFSVNILPDGSLSFYTCDPDRIVGKKGSDNVVS</sequence>
<comment type="caution">
    <text evidence="1">The sequence shown here is derived from an EMBL/GenBank/DDBJ whole genome shotgun (WGS) entry which is preliminary data.</text>
</comment>
<evidence type="ECO:0000313" key="1">
    <source>
        <dbReference type="EMBL" id="KAJ8893128.1"/>
    </source>
</evidence>
<dbReference type="EMBL" id="JARBHB010000002">
    <property type="protein sequence ID" value="KAJ8893128.1"/>
    <property type="molecule type" value="Genomic_DNA"/>
</dbReference>
<proteinExistence type="predicted"/>
<name>A0ABQ9I8Z6_9NEOP</name>
<keyword evidence="2" id="KW-1185">Reference proteome</keyword>
<reference evidence="1 2" key="1">
    <citation type="submission" date="2023-02" db="EMBL/GenBank/DDBJ databases">
        <title>LHISI_Scaffold_Assembly.</title>
        <authorList>
            <person name="Stuart O.P."/>
            <person name="Cleave R."/>
            <person name="Magrath M.J.L."/>
            <person name="Mikheyev A.S."/>
        </authorList>
    </citation>
    <scope>NUCLEOTIDE SEQUENCE [LARGE SCALE GENOMIC DNA]</scope>
    <source>
        <strain evidence="1">Daus_M_001</strain>
        <tissue evidence="1">Leg muscle</tissue>
    </source>
</reference>
<protein>
    <submittedName>
        <fullName evidence="1">Uncharacterized protein</fullName>
    </submittedName>
</protein>